<comment type="caution">
    <text evidence="4">The sequence shown here is derived from an EMBL/GenBank/DDBJ whole genome shotgun (WGS) entry which is preliminary data.</text>
</comment>
<dbReference type="PANTHER" id="PTHR43018:SF2">
    <property type="entry name" value="PHOSPHO-2-DEHYDRO-3-DEOXYHEPTONATE ALDOLASE"/>
    <property type="match status" value="1"/>
</dbReference>
<protein>
    <submittedName>
        <fullName evidence="4">3-deoxy-7-phosphoheptulonate synthase</fullName>
    </submittedName>
</protein>
<dbReference type="InterPro" id="IPR041071">
    <property type="entry name" value="DAHP_snth_FXD"/>
</dbReference>
<dbReference type="SUPFAM" id="SSF51569">
    <property type="entry name" value="Aldolase"/>
    <property type="match status" value="1"/>
</dbReference>
<dbReference type="GO" id="GO:0016832">
    <property type="term" value="F:aldehyde-lyase activity"/>
    <property type="evidence" value="ECO:0007669"/>
    <property type="project" value="InterPro"/>
</dbReference>
<feature type="domain" description="DAHP synthase ferredoxin-like" evidence="3">
    <location>
        <begin position="1"/>
        <end position="67"/>
    </location>
</feature>
<dbReference type="Pfam" id="PF18152">
    <property type="entry name" value="DAHP_snth_FXD"/>
    <property type="match status" value="1"/>
</dbReference>
<dbReference type="GO" id="GO:0016740">
    <property type="term" value="F:transferase activity"/>
    <property type="evidence" value="ECO:0007669"/>
    <property type="project" value="UniProtKB-KW"/>
</dbReference>
<dbReference type="NCBIfam" id="NF006421">
    <property type="entry name" value="PRK08673.1"/>
    <property type="match status" value="1"/>
</dbReference>
<evidence type="ECO:0000259" key="3">
    <source>
        <dbReference type="Pfam" id="PF18152"/>
    </source>
</evidence>
<organism evidence="4 5">
    <name type="scientific">Candidatus Schekmanbacteria bacterium RBG_16_38_10</name>
    <dbReference type="NCBI Taxonomy" id="1817879"/>
    <lineage>
        <taxon>Bacteria</taxon>
        <taxon>Candidatus Schekmaniibacteriota</taxon>
    </lineage>
</organism>
<evidence type="ECO:0000313" key="5">
    <source>
        <dbReference type="Proteomes" id="UP000178797"/>
    </source>
</evidence>
<name>A0A1F7S1T6_9BACT</name>
<keyword evidence="1" id="KW-0808">Transferase</keyword>
<evidence type="ECO:0000259" key="2">
    <source>
        <dbReference type="Pfam" id="PF00793"/>
    </source>
</evidence>
<dbReference type="PANTHER" id="PTHR43018">
    <property type="entry name" value="PHOSPHO-2-DEHYDRO-3-DEOXYHEPTONATE ALDOLASE"/>
    <property type="match status" value="1"/>
</dbReference>
<dbReference type="AlphaFoldDB" id="A0A1F7S1T6"/>
<dbReference type="Gene3D" id="3.20.20.70">
    <property type="entry name" value="Aldolase class I"/>
    <property type="match status" value="1"/>
</dbReference>
<feature type="domain" description="DAHP synthetase I/KDSA" evidence="2">
    <location>
        <begin position="92"/>
        <end position="327"/>
    </location>
</feature>
<dbReference type="InterPro" id="IPR006218">
    <property type="entry name" value="DAHP1/KDSA"/>
</dbReference>
<dbReference type="Proteomes" id="UP000178797">
    <property type="component" value="Unassembled WGS sequence"/>
</dbReference>
<dbReference type="NCBIfam" id="TIGR01361">
    <property type="entry name" value="DAHP_synth_Bsub"/>
    <property type="match status" value="1"/>
</dbReference>
<dbReference type="InterPro" id="IPR052899">
    <property type="entry name" value="Class-I_DAHP_synthase"/>
</dbReference>
<accession>A0A1F7S1T6</accession>
<dbReference type="Pfam" id="PF00793">
    <property type="entry name" value="DAHP_synth_1"/>
    <property type="match status" value="1"/>
</dbReference>
<dbReference type="NCBIfam" id="NF009239">
    <property type="entry name" value="PRK12595.1"/>
    <property type="match status" value="1"/>
</dbReference>
<evidence type="ECO:0000256" key="1">
    <source>
        <dbReference type="ARBA" id="ARBA00022679"/>
    </source>
</evidence>
<sequence>MIIVMRSDATESQVKNVIDTIDKLGFKSHLSKGEETTIIGVIGDERRVDASHFQLLPAVERVIPILKPYKLASRDFRKQDTVIRINGTNIGGTFFCVMAGPCAVESYEQTLSIAKKVKAAGASVLRGGAFKPRTSPYSFQGLGKEGLQILLSAKKETGLSIVTEVMAEDDIPIVSEVADIIQVGARNMQNFSLLDKLGRQKKPVLLKRGMMSTVEELLLSAEYILTRGNSSVILCERGIRTFERSTRNTLDISAVPVVKRFSHLPIIIDPSHAAGMSEYVMSLAIAGAAVGADGLIIEVHNQPEDALCDGQQSITPDRFAELMREVNGIVKIVGKNLN</sequence>
<proteinExistence type="predicted"/>
<evidence type="ECO:0000313" key="4">
    <source>
        <dbReference type="EMBL" id="OGL47258.1"/>
    </source>
</evidence>
<gene>
    <name evidence="4" type="ORF">A2W05_09375</name>
</gene>
<dbReference type="Gene3D" id="3.30.70.1140">
    <property type="entry name" value="Phospho-2-dehydro-3-deoxyheptonate aldolase, domain 1"/>
    <property type="match status" value="1"/>
</dbReference>
<dbReference type="EMBL" id="MGDE01000049">
    <property type="protein sequence ID" value="OGL47258.1"/>
    <property type="molecule type" value="Genomic_DNA"/>
</dbReference>
<dbReference type="InterPro" id="IPR013785">
    <property type="entry name" value="Aldolase_TIM"/>
</dbReference>
<dbReference type="GO" id="GO:0009073">
    <property type="term" value="P:aromatic amino acid family biosynthetic process"/>
    <property type="evidence" value="ECO:0007669"/>
    <property type="project" value="InterPro"/>
</dbReference>
<reference evidence="4 5" key="1">
    <citation type="journal article" date="2016" name="Nat. Commun.">
        <title>Thousands of microbial genomes shed light on interconnected biogeochemical processes in an aquifer system.</title>
        <authorList>
            <person name="Anantharaman K."/>
            <person name="Brown C.T."/>
            <person name="Hug L.A."/>
            <person name="Sharon I."/>
            <person name="Castelle C.J."/>
            <person name="Probst A.J."/>
            <person name="Thomas B.C."/>
            <person name="Singh A."/>
            <person name="Wilkins M.J."/>
            <person name="Karaoz U."/>
            <person name="Brodie E.L."/>
            <person name="Williams K.H."/>
            <person name="Hubbard S.S."/>
            <person name="Banfield J.F."/>
        </authorList>
    </citation>
    <scope>NUCLEOTIDE SEQUENCE [LARGE SCALE GENOMIC DNA]</scope>
</reference>
<dbReference type="InterPro" id="IPR006268">
    <property type="entry name" value="DAHP_syn_2"/>
</dbReference>